<dbReference type="EMBL" id="HBHK01009312">
    <property type="protein sequence ID" value="CAD9677364.1"/>
    <property type="molecule type" value="Transcribed_RNA"/>
</dbReference>
<protein>
    <recommendedName>
        <fullName evidence="2">HD domain-containing protein</fullName>
    </recommendedName>
</protein>
<feature type="region of interest" description="Disordered" evidence="1">
    <location>
        <begin position="464"/>
        <end position="491"/>
    </location>
</feature>
<dbReference type="CDD" id="cd00077">
    <property type="entry name" value="HDc"/>
    <property type="match status" value="1"/>
</dbReference>
<feature type="region of interest" description="Disordered" evidence="1">
    <location>
        <begin position="560"/>
        <end position="596"/>
    </location>
</feature>
<dbReference type="AlphaFoldDB" id="A0A7S2RPY7"/>
<sequence>MKHVLLEEDALEASRKRVKRIHQGAFDPVARTKKSVTVLDAADGDGVRGSRAGLFKYKYKNIQDPIHEFMEFHPSLVALMDTPQFQRLRGLKQLGASHLVFPGATHTRFDHSLGVAHLGMTFVKQLKARQPELGIDDVDVLCVGIAGLCHDLGHGPFSHLFDGTFLSKNKEWTHERGSALMFRYMLEDNKIDLKRDFEFNDLDLVFIEELILGKKIPGGVNARKGRGHEKQFLYDIINNERSGFDVDKLDYLLRDTYFCGVPIAIGMSVDRIFQIALVLPDENNIPTISFPEKAVQSFFNVFHARMQLHIHVYQHKVVKACELMICEVFELANDILKFKSKKTGKFLRMSESVNDMSVFCQLKDSVLDLIQLSQDPKMKPAQLLLDRLMRRDIYRSCGKMELQNHGRGLPMKSTAIQTAMLAISVEDGSGLTENDFYVEVMQVHHGQGTNNPVDGLRFHNKLAGTTQPISPSQVQQRAPRSSNFQSPGSVASFPTSQHSVASCSYSAQRCFKIDQRKYEGGVIPRRFGVTGVRVFAKSEEKRDLVAKCFVKWTRRETMSSPLCHNSQSTPLEEECKTPTPENRLKFLNNDDDDEPF</sequence>
<name>A0A7S2RPY7_9STRA</name>
<dbReference type="Gene3D" id="1.10.3210.10">
    <property type="entry name" value="Hypothetical protein af1432"/>
    <property type="match status" value="1"/>
</dbReference>
<dbReference type="PANTHER" id="PTHR11373:SF4">
    <property type="entry name" value="DEOXYNUCLEOSIDE TRIPHOSPHATE TRIPHOSPHOHYDROLASE SAMHD1"/>
    <property type="match status" value="1"/>
</dbReference>
<evidence type="ECO:0000259" key="2">
    <source>
        <dbReference type="PROSITE" id="PS51831"/>
    </source>
</evidence>
<organism evidence="3">
    <name type="scientific">Mucochytrium quahogii</name>
    <dbReference type="NCBI Taxonomy" id="96639"/>
    <lineage>
        <taxon>Eukaryota</taxon>
        <taxon>Sar</taxon>
        <taxon>Stramenopiles</taxon>
        <taxon>Bigyra</taxon>
        <taxon>Labyrinthulomycetes</taxon>
        <taxon>Thraustochytrida</taxon>
        <taxon>Thraustochytriidae</taxon>
        <taxon>Mucochytrium</taxon>
    </lineage>
</organism>
<gene>
    <name evidence="3" type="ORF">QSP1433_LOCUS5761</name>
    <name evidence="4" type="ORF">QSP1433_LOCUS5762</name>
</gene>
<dbReference type="GO" id="GO:0006203">
    <property type="term" value="P:dGTP catabolic process"/>
    <property type="evidence" value="ECO:0007669"/>
    <property type="project" value="TreeGrafter"/>
</dbReference>
<dbReference type="InterPro" id="IPR006674">
    <property type="entry name" value="HD_domain"/>
</dbReference>
<dbReference type="Gene3D" id="3.30.70.2760">
    <property type="match status" value="1"/>
</dbReference>
<dbReference type="PROSITE" id="PS51831">
    <property type="entry name" value="HD"/>
    <property type="match status" value="1"/>
</dbReference>
<dbReference type="GO" id="GO:0008832">
    <property type="term" value="F:dGTPase activity"/>
    <property type="evidence" value="ECO:0007669"/>
    <property type="project" value="TreeGrafter"/>
</dbReference>
<proteinExistence type="predicted"/>
<dbReference type="Pfam" id="PF01966">
    <property type="entry name" value="HD"/>
    <property type="match status" value="1"/>
</dbReference>
<evidence type="ECO:0000256" key="1">
    <source>
        <dbReference type="SAM" id="MobiDB-lite"/>
    </source>
</evidence>
<dbReference type="GO" id="GO:0005634">
    <property type="term" value="C:nucleus"/>
    <property type="evidence" value="ECO:0007669"/>
    <property type="project" value="TreeGrafter"/>
</dbReference>
<dbReference type="InterPro" id="IPR050135">
    <property type="entry name" value="dGTPase-like"/>
</dbReference>
<accession>A0A7S2RPY7</accession>
<evidence type="ECO:0000313" key="4">
    <source>
        <dbReference type="EMBL" id="CAD9677364.1"/>
    </source>
</evidence>
<dbReference type="SUPFAM" id="SSF109604">
    <property type="entry name" value="HD-domain/PDEase-like"/>
    <property type="match status" value="1"/>
</dbReference>
<dbReference type="PANTHER" id="PTHR11373">
    <property type="entry name" value="DEOXYNUCLEOSIDE TRIPHOSPHATE TRIPHOSPHOHYDROLASE"/>
    <property type="match status" value="1"/>
</dbReference>
<evidence type="ECO:0000313" key="3">
    <source>
        <dbReference type="EMBL" id="CAD9677361.1"/>
    </source>
</evidence>
<dbReference type="SMART" id="SM00471">
    <property type="entry name" value="HDc"/>
    <property type="match status" value="1"/>
</dbReference>
<dbReference type="EMBL" id="HBHK01009311">
    <property type="protein sequence ID" value="CAD9677361.1"/>
    <property type="molecule type" value="Transcribed_RNA"/>
</dbReference>
<feature type="domain" description="HD" evidence="2">
    <location>
        <begin position="108"/>
        <end position="252"/>
    </location>
</feature>
<reference evidence="3" key="1">
    <citation type="submission" date="2021-01" db="EMBL/GenBank/DDBJ databases">
        <authorList>
            <person name="Corre E."/>
            <person name="Pelletier E."/>
            <person name="Niang G."/>
            <person name="Scheremetjew M."/>
            <person name="Finn R."/>
            <person name="Kale V."/>
            <person name="Holt S."/>
            <person name="Cochrane G."/>
            <person name="Meng A."/>
            <person name="Brown T."/>
            <person name="Cohen L."/>
        </authorList>
    </citation>
    <scope>NUCLEOTIDE SEQUENCE</scope>
    <source>
        <strain evidence="3">NY070348D</strain>
    </source>
</reference>
<feature type="compositionally biased region" description="Polar residues" evidence="1">
    <location>
        <begin position="560"/>
        <end position="570"/>
    </location>
</feature>
<dbReference type="InterPro" id="IPR003607">
    <property type="entry name" value="HD/PDEase_dom"/>
</dbReference>
<feature type="non-terminal residue" evidence="3">
    <location>
        <position position="596"/>
    </location>
</feature>